<evidence type="ECO:0000313" key="8">
    <source>
        <dbReference type="EMBL" id="MEW9922225.1"/>
    </source>
</evidence>
<sequence>MELLPLVLLSPLLFWVAWSDLTKMRIPNRIVFITLCVFVVFVPLLPIDSVMSRVLAALGVFAVGFVLFAFRMFGGGDVKILAALMLFIPPATLPLFGFVFSLSMLFGIGIVVTMRASPWAERSRWVSLRAKGYFPVGVAIALAGLVHPWLVAGLLSLPS</sequence>
<evidence type="ECO:0000256" key="3">
    <source>
        <dbReference type="ARBA" id="ARBA00022692"/>
    </source>
</evidence>
<evidence type="ECO:0000256" key="1">
    <source>
        <dbReference type="ARBA" id="ARBA00004651"/>
    </source>
</evidence>
<feature type="domain" description="Prepilin type IV endopeptidase peptidase" evidence="7">
    <location>
        <begin position="8"/>
        <end position="105"/>
    </location>
</feature>
<dbReference type="Pfam" id="PF01478">
    <property type="entry name" value="Peptidase_A24"/>
    <property type="match status" value="1"/>
</dbReference>
<keyword evidence="9" id="KW-1185">Reference proteome</keyword>
<feature type="transmembrane region" description="Helical" evidence="6">
    <location>
        <begin position="29"/>
        <end position="47"/>
    </location>
</feature>
<feature type="transmembrane region" description="Helical" evidence="6">
    <location>
        <begin position="133"/>
        <end position="157"/>
    </location>
</feature>
<dbReference type="EMBL" id="JBFNXX010000037">
    <property type="protein sequence ID" value="MEW9922225.1"/>
    <property type="molecule type" value="Genomic_DNA"/>
</dbReference>
<keyword evidence="3 6" id="KW-0812">Transmembrane</keyword>
<evidence type="ECO:0000256" key="2">
    <source>
        <dbReference type="ARBA" id="ARBA00022475"/>
    </source>
</evidence>
<comment type="caution">
    <text evidence="8">The sequence shown here is derived from an EMBL/GenBank/DDBJ whole genome shotgun (WGS) entry which is preliminary data.</text>
</comment>
<keyword evidence="4 6" id="KW-1133">Transmembrane helix</keyword>
<protein>
    <submittedName>
        <fullName evidence="8">Prepilin peptidase</fullName>
    </submittedName>
</protein>
<organism evidence="8 9">
    <name type="scientific">Sulfitobacter sediminis</name>
    <dbReference type="NCBI Taxonomy" id="3234186"/>
    <lineage>
        <taxon>Bacteria</taxon>
        <taxon>Pseudomonadati</taxon>
        <taxon>Pseudomonadota</taxon>
        <taxon>Alphaproteobacteria</taxon>
        <taxon>Rhodobacterales</taxon>
        <taxon>Roseobacteraceae</taxon>
        <taxon>Sulfitobacter</taxon>
    </lineage>
</organism>
<dbReference type="RefSeq" id="WP_367879923.1">
    <property type="nucleotide sequence ID" value="NZ_JBFNXX010000037.1"/>
</dbReference>
<dbReference type="InterPro" id="IPR000045">
    <property type="entry name" value="Prepilin_IV_endopep_pep"/>
</dbReference>
<dbReference type="PANTHER" id="PTHR36506:SF1">
    <property type="entry name" value="PREFLAGELLIN PEPTIDASE"/>
    <property type="match status" value="1"/>
</dbReference>
<gene>
    <name evidence="8" type="ORF">AB2B41_21720</name>
</gene>
<feature type="transmembrane region" description="Helical" evidence="6">
    <location>
        <begin position="93"/>
        <end position="112"/>
    </location>
</feature>
<dbReference type="Proteomes" id="UP001556098">
    <property type="component" value="Unassembled WGS sequence"/>
</dbReference>
<accession>A0ABV3RTA0</accession>
<evidence type="ECO:0000256" key="6">
    <source>
        <dbReference type="SAM" id="Phobius"/>
    </source>
</evidence>
<evidence type="ECO:0000313" key="9">
    <source>
        <dbReference type="Proteomes" id="UP001556098"/>
    </source>
</evidence>
<comment type="subcellular location">
    <subcellularLocation>
        <location evidence="1">Cell membrane</location>
        <topology evidence="1">Multi-pass membrane protein</topology>
    </subcellularLocation>
</comment>
<evidence type="ECO:0000256" key="4">
    <source>
        <dbReference type="ARBA" id="ARBA00022989"/>
    </source>
</evidence>
<name>A0ABV3RTA0_9RHOB</name>
<dbReference type="InterPro" id="IPR052218">
    <property type="entry name" value="Preflagellin_Peptidase"/>
</dbReference>
<proteinExistence type="predicted"/>
<evidence type="ECO:0000259" key="7">
    <source>
        <dbReference type="Pfam" id="PF01478"/>
    </source>
</evidence>
<dbReference type="PANTHER" id="PTHR36506">
    <property type="entry name" value="PREFLAGELLIN PEPTIDASE"/>
    <property type="match status" value="1"/>
</dbReference>
<evidence type="ECO:0000256" key="5">
    <source>
        <dbReference type="ARBA" id="ARBA00023136"/>
    </source>
</evidence>
<feature type="transmembrane region" description="Helical" evidence="6">
    <location>
        <begin position="54"/>
        <end position="73"/>
    </location>
</feature>
<dbReference type="Gene3D" id="1.20.120.1220">
    <property type="match status" value="1"/>
</dbReference>
<keyword evidence="5 6" id="KW-0472">Membrane</keyword>
<reference evidence="8 9" key="1">
    <citation type="submission" date="2024-07" db="EMBL/GenBank/DDBJ databases">
        <title>Marimonas sp.nov., isolated from tidal-flat sediment.</title>
        <authorList>
            <person name="Jayan J.N."/>
            <person name="Lee S.S."/>
        </authorList>
    </citation>
    <scope>NUCLEOTIDE SEQUENCE [LARGE SCALE GENOMIC DNA]</scope>
    <source>
        <strain evidence="8 9">MJW-29</strain>
    </source>
</reference>
<keyword evidence="2" id="KW-1003">Cell membrane</keyword>